<evidence type="ECO:0000256" key="6">
    <source>
        <dbReference type="RuleBase" id="RU000682"/>
    </source>
</evidence>
<protein>
    <submittedName>
        <fullName evidence="9">LIM homeobox transcription factor 1</fullName>
    </submittedName>
</protein>
<dbReference type="PANTHER" id="PTHR24208:SF166">
    <property type="entry name" value="LIM HOMEOBOX TRANSCRIPTION FACTOR 1 ALPHA, ISOFORM B"/>
    <property type="match status" value="1"/>
</dbReference>
<feature type="region of interest" description="Disordered" evidence="7">
    <location>
        <begin position="74"/>
        <end position="124"/>
    </location>
</feature>
<keyword evidence="10" id="KW-1185">Reference proteome</keyword>
<feature type="domain" description="Homeobox" evidence="8">
    <location>
        <begin position="109"/>
        <end position="169"/>
    </location>
</feature>
<comment type="caution">
    <text evidence="9">The sequence shown here is derived from an EMBL/GenBank/DDBJ whole genome shotgun (WGS) entry which is preliminary data.</text>
</comment>
<keyword evidence="3 5" id="KW-0371">Homeobox</keyword>
<evidence type="ECO:0000259" key="8">
    <source>
        <dbReference type="PROSITE" id="PS50071"/>
    </source>
</evidence>
<dbReference type="InterPro" id="IPR009057">
    <property type="entry name" value="Homeodomain-like_sf"/>
</dbReference>
<dbReference type="AlphaFoldDB" id="A0A5J4NK93"/>
<keyword evidence="2 5" id="KW-0238">DNA-binding</keyword>
<organism evidence="9 10">
    <name type="scientific">Paragonimus westermani</name>
    <dbReference type="NCBI Taxonomy" id="34504"/>
    <lineage>
        <taxon>Eukaryota</taxon>
        <taxon>Metazoa</taxon>
        <taxon>Spiralia</taxon>
        <taxon>Lophotrochozoa</taxon>
        <taxon>Platyhelminthes</taxon>
        <taxon>Trematoda</taxon>
        <taxon>Digenea</taxon>
        <taxon>Plagiorchiida</taxon>
        <taxon>Troglotremata</taxon>
        <taxon>Troglotrematidae</taxon>
        <taxon>Paragonimus</taxon>
    </lineage>
</organism>
<feature type="region of interest" description="Disordered" evidence="7">
    <location>
        <begin position="189"/>
        <end position="226"/>
    </location>
</feature>
<dbReference type="PANTHER" id="PTHR24208">
    <property type="entry name" value="LIM/HOMEOBOX PROTEIN LHX"/>
    <property type="match status" value="1"/>
</dbReference>
<feature type="compositionally biased region" description="Polar residues" evidence="7">
    <location>
        <begin position="189"/>
        <end position="209"/>
    </location>
</feature>
<evidence type="ECO:0000313" key="10">
    <source>
        <dbReference type="Proteomes" id="UP000324629"/>
    </source>
</evidence>
<dbReference type="InterPro" id="IPR001356">
    <property type="entry name" value="HD"/>
</dbReference>
<evidence type="ECO:0000256" key="5">
    <source>
        <dbReference type="PROSITE-ProRule" id="PRU00108"/>
    </source>
</evidence>
<name>A0A5J4NK93_9TREM</name>
<accession>A0A5J4NK93</accession>
<dbReference type="Gene3D" id="1.10.10.60">
    <property type="entry name" value="Homeodomain-like"/>
    <property type="match status" value="1"/>
</dbReference>
<keyword evidence="4 5" id="KW-0539">Nucleus</keyword>
<dbReference type="PROSITE" id="PS00027">
    <property type="entry name" value="HOMEOBOX_1"/>
    <property type="match status" value="1"/>
</dbReference>
<dbReference type="FunFam" id="1.10.10.60:FF:000448">
    <property type="entry name" value="LIM/homeobox protein Lhx4"/>
    <property type="match status" value="1"/>
</dbReference>
<dbReference type="GO" id="GO:0000977">
    <property type="term" value="F:RNA polymerase II transcription regulatory region sequence-specific DNA binding"/>
    <property type="evidence" value="ECO:0007669"/>
    <property type="project" value="TreeGrafter"/>
</dbReference>
<dbReference type="InterPro" id="IPR050453">
    <property type="entry name" value="LIM_Homeobox_TF"/>
</dbReference>
<proteinExistence type="predicted"/>
<feature type="compositionally biased region" description="Acidic residues" evidence="7">
    <location>
        <begin position="93"/>
        <end position="103"/>
    </location>
</feature>
<sequence>MDYRKQVDAELGFGLGRLTNEFGLVHSGIPVPADRMRASTTTHIPSSALDYLTIVNLMKSSDTEQYRDSTICCPLSTPISSDGGSSRGSPERPEEDELFELDSDSGSGKNSKRPRTILTSSQRRRFKSVFEMNPKPARKIREALAQETGLNIRVVQVWFQNQRAKMKKLARRQALDALHQFNRRVFSCRPSTESESFNSTNPSPHSSTKAGGGAPPRVHTPKSTTSRCHPLIENGVDQTLPHHNVSELTTSDATRPAEESHVIGELNDEHIPSISAISPMVGDPILSILDPQHIPNTCGIPSTTPFPRYSPSESDVRVAVENYHQLLTRSAKSPQTTSSFYNAAPCLAINEGLGQVLPMGIPPMDGSSMNAPMDRLFSMQHAYFLS</sequence>
<dbReference type="SMART" id="SM00389">
    <property type="entry name" value="HOX"/>
    <property type="match status" value="1"/>
</dbReference>
<evidence type="ECO:0000256" key="3">
    <source>
        <dbReference type="ARBA" id="ARBA00023155"/>
    </source>
</evidence>
<dbReference type="SUPFAM" id="SSF46689">
    <property type="entry name" value="Homeodomain-like"/>
    <property type="match status" value="1"/>
</dbReference>
<dbReference type="GO" id="GO:0030182">
    <property type="term" value="P:neuron differentiation"/>
    <property type="evidence" value="ECO:0007669"/>
    <property type="project" value="TreeGrafter"/>
</dbReference>
<dbReference type="GO" id="GO:0000981">
    <property type="term" value="F:DNA-binding transcription factor activity, RNA polymerase II-specific"/>
    <property type="evidence" value="ECO:0007669"/>
    <property type="project" value="InterPro"/>
</dbReference>
<dbReference type="InterPro" id="IPR017970">
    <property type="entry name" value="Homeobox_CS"/>
</dbReference>
<evidence type="ECO:0000256" key="2">
    <source>
        <dbReference type="ARBA" id="ARBA00023125"/>
    </source>
</evidence>
<evidence type="ECO:0000256" key="7">
    <source>
        <dbReference type="SAM" id="MobiDB-lite"/>
    </source>
</evidence>
<evidence type="ECO:0000256" key="4">
    <source>
        <dbReference type="ARBA" id="ARBA00023242"/>
    </source>
</evidence>
<reference evidence="9 10" key="1">
    <citation type="journal article" date="2019" name="Gigascience">
        <title>Whole-genome sequence of the oriental lung fluke Paragonimus westermani.</title>
        <authorList>
            <person name="Oey H."/>
            <person name="Zakrzewski M."/>
            <person name="Narain K."/>
            <person name="Devi K.R."/>
            <person name="Agatsuma T."/>
            <person name="Nawaratna S."/>
            <person name="Gobert G.N."/>
            <person name="Jones M.K."/>
            <person name="Ragan M.A."/>
            <person name="McManus D.P."/>
            <person name="Krause L."/>
        </authorList>
    </citation>
    <scope>NUCLEOTIDE SEQUENCE [LARGE SCALE GENOMIC DNA]</scope>
    <source>
        <strain evidence="9 10">IND2009</strain>
    </source>
</reference>
<comment type="subcellular location">
    <subcellularLocation>
        <location evidence="1 5 6">Nucleus</location>
    </subcellularLocation>
</comment>
<dbReference type="Pfam" id="PF00046">
    <property type="entry name" value="Homeodomain"/>
    <property type="match status" value="1"/>
</dbReference>
<feature type="DNA-binding region" description="Homeobox" evidence="5">
    <location>
        <begin position="111"/>
        <end position="170"/>
    </location>
</feature>
<gene>
    <name evidence="9" type="ORF">DEA37_0010568</name>
</gene>
<dbReference type="PROSITE" id="PS50071">
    <property type="entry name" value="HOMEOBOX_2"/>
    <property type="match status" value="1"/>
</dbReference>
<evidence type="ECO:0000313" key="9">
    <source>
        <dbReference type="EMBL" id="KAA3675893.1"/>
    </source>
</evidence>
<dbReference type="EMBL" id="QNGE01002258">
    <property type="protein sequence ID" value="KAA3675893.1"/>
    <property type="molecule type" value="Genomic_DNA"/>
</dbReference>
<evidence type="ECO:0000256" key="1">
    <source>
        <dbReference type="ARBA" id="ARBA00004123"/>
    </source>
</evidence>
<feature type="compositionally biased region" description="Polar residues" evidence="7">
    <location>
        <begin position="77"/>
        <end position="88"/>
    </location>
</feature>
<dbReference type="GO" id="GO:0005634">
    <property type="term" value="C:nucleus"/>
    <property type="evidence" value="ECO:0007669"/>
    <property type="project" value="UniProtKB-SubCell"/>
</dbReference>
<dbReference type="CDD" id="cd00086">
    <property type="entry name" value="homeodomain"/>
    <property type="match status" value="1"/>
</dbReference>
<dbReference type="Proteomes" id="UP000324629">
    <property type="component" value="Unassembled WGS sequence"/>
</dbReference>